<evidence type="ECO:0000256" key="8">
    <source>
        <dbReference type="ARBA" id="ARBA00022777"/>
    </source>
</evidence>
<dbReference type="InterPro" id="IPR004105">
    <property type="entry name" value="CheA-like_dim"/>
</dbReference>
<reference evidence="20" key="1">
    <citation type="submission" date="2017-04" db="EMBL/GenBank/DDBJ databases">
        <authorList>
            <person name="Varghese N."/>
            <person name="Submissions S."/>
        </authorList>
    </citation>
    <scope>NUCLEOTIDE SEQUENCE [LARGE SCALE GENOMIC DNA]</scope>
    <source>
        <strain evidence="20">RKEM611</strain>
    </source>
</reference>
<evidence type="ECO:0000256" key="11">
    <source>
        <dbReference type="ARBA" id="ARBA00035100"/>
    </source>
</evidence>
<comment type="function">
    <text evidence="11">Involved in the transmission of sensory signals from the chemoreceptors to the flagellar motors. CheA is autophosphorylated; it can transfer its phosphate group to either CheB or CheY.</text>
</comment>
<feature type="modified residue" description="Phosphohistidine" evidence="12">
    <location>
        <position position="176"/>
    </location>
</feature>
<dbReference type="EMBL" id="FWZT01000009">
    <property type="protein sequence ID" value="SMF29411.1"/>
    <property type="molecule type" value="Genomic_DNA"/>
</dbReference>
<dbReference type="SMART" id="SM00448">
    <property type="entry name" value="REC"/>
    <property type="match status" value="1"/>
</dbReference>
<gene>
    <name evidence="19" type="ORF">SAMN06296036_109102</name>
</gene>
<organism evidence="19 20">
    <name type="scientific">Pseudobacteriovorax antillogorgiicola</name>
    <dbReference type="NCBI Taxonomy" id="1513793"/>
    <lineage>
        <taxon>Bacteria</taxon>
        <taxon>Pseudomonadati</taxon>
        <taxon>Bdellovibrionota</taxon>
        <taxon>Oligoflexia</taxon>
        <taxon>Oligoflexales</taxon>
        <taxon>Pseudobacteriovoracaceae</taxon>
        <taxon>Pseudobacteriovorax</taxon>
    </lineage>
</organism>
<dbReference type="RefSeq" id="WP_132319332.1">
    <property type="nucleotide sequence ID" value="NZ_FWZT01000009.1"/>
</dbReference>
<dbReference type="InterPro" id="IPR051315">
    <property type="entry name" value="Bact_Chemotaxis_CheA"/>
</dbReference>
<evidence type="ECO:0000256" key="1">
    <source>
        <dbReference type="ARBA" id="ARBA00000085"/>
    </source>
</evidence>
<evidence type="ECO:0000256" key="10">
    <source>
        <dbReference type="ARBA" id="ARBA00023012"/>
    </source>
</evidence>
<dbReference type="PANTHER" id="PTHR43395">
    <property type="entry name" value="SENSOR HISTIDINE KINASE CHEA"/>
    <property type="match status" value="1"/>
</dbReference>
<dbReference type="SMART" id="SM00387">
    <property type="entry name" value="HATPase_c"/>
    <property type="match status" value="1"/>
</dbReference>
<dbReference type="PANTHER" id="PTHR43395:SF10">
    <property type="entry name" value="CHEMOTAXIS PROTEIN CHEA"/>
    <property type="match status" value="1"/>
</dbReference>
<dbReference type="SMART" id="SM00260">
    <property type="entry name" value="CheW"/>
    <property type="match status" value="2"/>
</dbReference>
<keyword evidence="7" id="KW-0547">Nucleotide-binding</keyword>
<evidence type="ECO:0000313" key="20">
    <source>
        <dbReference type="Proteomes" id="UP000192907"/>
    </source>
</evidence>
<evidence type="ECO:0000256" key="2">
    <source>
        <dbReference type="ARBA" id="ARBA00012438"/>
    </source>
</evidence>
<dbReference type="InterPro" id="IPR005467">
    <property type="entry name" value="His_kinase_dom"/>
</dbReference>
<dbReference type="Gene3D" id="2.30.30.40">
    <property type="entry name" value="SH3 Domains"/>
    <property type="match status" value="1"/>
</dbReference>
<dbReference type="InterPro" id="IPR036061">
    <property type="entry name" value="CheW-like_dom_sf"/>
</dbReference>
<dbReference type="Gene3D" id="1.20.120.160">
    <property type="entry name" value="HPT domain"/>
    <property type="match status" value="1"/>
</dbReference>
<evidence type="ECO:0000256" key="6">
    <source>
        <dbReference type="ARBA" id="ARBA00022679"/>
    </source>
</evidence>
<keyword evidence="6" id="KW-0808">Transferase</keyword>
<evidence type="ECO:0000259" key="18">
    <source>
        <dbReference type="PROSITE" id="PS50894"/>
    </source>
</evidence>
<keyword evidence="8 19" id="KW-0418">Kinase</keyword>
<feature type="domain" description="Response regulatory" evidence="16">
    <location>
        <begin position="8"/>
        <end position="124"/>
    </location>
</feature>
<comment type="catalytic activity">
    <reaction evidence="1">
        <text>ATP + protein L-histidine = ADP + protein N-phospho-L-histidine.</text>
        <dbReference type="EC" id="2.7.13.3"/>
    </reaction>
</comment>
<keyword evidence="9" id="KW-0067">ATP-binding</keyword>
<dbReference type="InterPro" id="IPR008207">
    <property type="entry name" value="Sig_transdc_His_kin_Hpt_dom"/>
</dbReference>
<dbReference type="CDD" id="cd00088">
    <property type="entry name" value="HPT"/>
    <property type="match status" value="1"/>
</dbReference>
<dbReference type="InterPro" id="IPR036890">
    <property type="entry name" value="HATPase_C_sf"/>
</dbReference>
<dbReference type="Pfam" id="PF02518">
    <property type="entry name" value="HATPase_c"/>
    <property type="match status" value="1"/>
</dbReference>
<sequence>MNSDTKVKILFVDDEIEIINPLAMEAEEQGFVALVAQNGIEGLELLNEHAESVALVFADYHMGEINGLEFRKRMLPELQSIPFIIYSGFVNKEMLRNALDLKVSRFIDKPFDVYRINAVIKEEAKDRIEQIEEKLTLKKIFVEEARDLLEDLENEILALESSPTPEAINNIFRLVHTIKGGSGVLEWPEFTRTVHSYEDLLSKIKNGALDATKPVVTVLLKGFDFVSTAISELEVGTKIDIDVDHWQGLFSIEESKQLNLATGDIDHGQAAAKKSEDDVIKVPTKILDEFMELSGEITVIRNTVNKLVSNLQKEFKGHADLYLLAEFLDEMHKINSSMQSKITELRKVSLKSIYRTFPRTVRDLNLSLGKQIDLKIVGDELRVDTKLAQVLKNSLIHVIRNSADHGIESPDDRASKSKSPKGVIELRSYELGDDVIVEVEDDGRGIDAQFISKRAVEKNLYSSSDVASMSDKQIYKIIMEAGFSTAAQVTDISGRGVGMDMVKSSVESIGGKIDIDSALGMGSKFSLKLPIPKSVMIIQSLLVRIGQREFNIPQDNIIRLIKIDQDKRDVMIKQAQGCELLCLDDHLVELIELSPELSPEDKNPIPLRQRSEINIVLARSEKLTFGMVVDEISDTEEIVVKKIPPQIKDQIFKGATFMGDGSVGLILDVDGIAEFYQLGESHQFDDTISGQELHQENHDGEEYIIFRLPARGLFCFHLDQIFRLEELHTRDFTKVAGRLSTIYRESVAPLTYVHEKLGIKPDYPLVEREKQTTIIIKDRDTFHGLIIDSIRDIKRINSSLDSELADRDEIEGSFIFNDEVVTVLDIYKLTGITPPEKHDHRVEDLGLQDDKQESDNEVEASGWGLF</sequence>
<evidence type="ECO:0000256" key="3">
    <source>
        <dbReference type="ARBA" id="ARBA00021495"/>
    </source>
</evidence>
<keyword evidence="20" id="KW-1185">Reference proteome</keyword>
<feature type="domain" description="HPt" evidence="18">
    <location>
        <begin position="130"/>
        <end position="233"/>
    </location>
</feature>
<protein>
    <recommendedName>
        <fullName evidence="3">Chemotaxis protein CheA</fullName>
        <ecNumber evidence="2">2.7.13.3</ecNumber>
    </recommendedName>
</protein>
<dbReference type="GO" id="GO:0005524">
    <property type="term" value="F:ATP binding"/>
    <property type="evidence" value="ECO:0007669"/>
    <property type="project" value="UniProtKB-KW"/>
</dbReference>
<dbReference type="Gene3D" id="3.40.50.2300">
    <property type="match status" value="1"/>
</dbReference>
<proteinExistence type="predicted"/>
<dbReference type="EC" id="2.7.13.3" evidence="2"/>
<feature type="domain" description="Histidine kinase" evidence="15">
    <location>
        <begin position="288"/>
        <end position="533"/>
    </location>
</feature>
<dbReference type="PROSITE" id="PS50894">
    <property type="entry name" value="HPT"/>
    <property type="match status" value="1"/>
</dbReference>
<evidence type="ECO:0000313" key="19">
    <source>
        <dbReference type="EMBL" id="SMF29411.1"/>
    </source>
</evidence>
<evidence type="ECO:0000256" key="13">
    <source>
        <dbReference type="PROSITE-ProRule" id="PRU00169"/>
    </source>
</evidence>
<dbReference type="SUPFAM" id="SSF50341">
    <property type="entry name" value="CheW-like"/>
    <property type="match status" value="2"/>
</dbReference>
<keyword evidence="10" id="KW-0902">Two-component regulatory system</keyword>
<dbReference type="PRINTS" id="PR00344">
    <property type="entry name" value="BCTRLSENSOR"/>
</dbReference>
<dbReference type="Pfam" id="PF01627">
    <property type="entry name" value="Hpt"/>
    <property type="match status" value="1"/>
</dbReference>
<evidence type="ECO:0000256" key="4">
    <source>
        <dbReference type="ARBA" id="ARBA00022500"/>
    </source>
</evidence>
<dbReference type="SUPFAM" id="SSF47226">
    <property type="entry name" value="Histidine-containing phosphotransfer domain, HPT domain"/>
    <property type="match status" value="1"/>
</dbReference>
<dbReference type="FunFam" id="3.30.565.10:FF:000016">
    <property type="entry name" value="Chemotaxis protein CheA, putative"/>
    <property type="match status" value="1"/>
</dbReference>
<name>A0A1Y6BUH0_9BACT</name>
<dbReference type="PROSITE" id="PS50110">
    <property type="entry name" value="RESPONSE_REGULATORY"/>
    <property type="match status" value="1"/>
</dbReference>
<dbReference type="InterPro" id="IPR037006">
    <property type="entry name" value="CheA-like_homodim_sf"/>
</dbReference>
<evidence type="ECO:0000259" key="15">
    <source>
        <dbReference type="PROSITE" id="PS50109"/>
    </source>
</evidence>
<evidence type="ECO:0000256" key="12">
    <source>
        <dbReference type="PROSITE-ProRule" id="PRU00110"/>
    </source>
</evidence>
<dbReference type="InterPro" id="IPR001789">
    <property type="entry name" value="Sig_transdc_resp-reg_receiver"/>
</dbReference>
<dbReference type="OrthoDB" id="5287594at2"/>
<feature type="domain" description="CheW-like" evidence="17">
    <location>
        <begin position="537"/>
        <end position="678"/>
    </location>
</feature>
<dbReference type="SUPFAM" id="SSF52172">
    <property type="entry name" value="CheY-like"/>
    <property type="match status" value="1"/>
</dbReference>
<dbReference type="Proteomes" id="UP000192907">
    <property type="component" value="Unassembled WGS sequence"/>
</dbReference>
<dbReference type="GO" id="GO:0000155">
    <property type="term" value="F:phosphorelay sensor kinase activity"/>
    <property type="evidence" value="ECO:0007669"/>
    <property type="project" value="InterPro"/>
</dbReference>
<dbReference type="PROSITE" id="PS50109">
    <property type="entry name" value="HIS_KIN"/>
    <property type="match status" value="1"/>
</dbReference>
<dbReference type="GO" id="GO:0005737">
    <property type="term" value="C:cytoplasm"/>
    <property type="evidence" value="ECO:0007669"/>
    <property type="project" value="InterPro"/>
</dbReference>
<evidence type="ECO:0000256" key="7">
    <source>
        <dbReference type="ARBA" id="ARBA00022741"/>
    </source>
</evidence>
<evidence type="ECO:0000259" key="16">
    <source>
        <dbReference type="PROSITE" id="PS50110"/>
    </source>
</evidence>
<evidence type="ECO:0000256" key="5">
    <source>
        <dbReference type="ARBA" id="ARBA00022553"/>
    </source>
</evidence>
<dbReference type="STRING" id="1513793.SAMN06296036_109102"/>
<dbReference type="InterPro" id="IPR003594">
    <property type="entry name" value="HATPase_dom"/>
</dbReference>
<evidence type="ECO:0000256" key="9">
    <source>
        <dbReference type="ARBA" id="ARBA00022840"/>
    </source>
</evidence>
<dbReference type="InterPro" id="IPR036641">
    <property type="entry name" value="HPT_dom_sf"/>
</dbReference>
<dbReference type="Pfam" id="PF02895">
    <property type="entry name" value="H-kinase_dim"/>
    <property type="match status" value="1"/>
</dbReference>
<dbReference type="Gene3D" id="1.10.287.560">
    <property type="entry name" value="Histidine kinase CheA-like, homodimeric domain"/>
    <property type="match status" value="1"/>
</dbReference>
<evidence type="ECO:0000256" key="14">
    <source>
        <dbReference type="SAM" id="MobiDB-lite"/>
    </source>
</evidence>
<dbReference type="Gene3D" id="3.30.565.10">
    <property type="entry name" value="Histidine kinase-like ATPase, C-terminal domain"/>
    <property type="match status" value="1"/>
</dbReference>
<dbReference type="Pfam" id="PF01584">
    <property type="entry name" value="CheW"/>
    <property type="match status" value="2"/>
</dbReference>
<dbReference type="InterPro" id="IPR002545">
    <property type="entry name" value="CheW-lke_dom"/>
</dbReference>
<keyword evidence="4" id="KW-0145">Chemotaxis</keyword>
<dbReference type="SMART" id="SM00073">
    <property type="entry name" value="HPT"/>
    <property type="match status" value="1"/>
</dbReference>
<dbReference type="Pfam" id="PF00072">
    <property type="entry name" value="Response_reg"/>
    <property type="match status" value="1"/>
</dbReference>
<dbReference type="InterPro" id="IPR004358">
    <property type="entry name" value="Sig_transdc_His_kin-like_C"/>
</dbReference>
<dbReference type="GO" id="GO:0006935">
    <property type="term" value="P:chemotaxis"/>
    <property type="evidence" value="ECO:0007669"/>
    <property type="project" value="UniProtKB-KW"/>
</dbReference>
<feature type="modified residue" description="4-aspartylphosphate" evidence="13">
    <location>
        <position position="59"/>
    </location>
</feature>
<dbReference type="AlphaFoldDB" id="A0A1Y6BUH0"/>
<dbReference type="SUPFAM" id="SSF55874">
    <property type="entry name" value="ATPase domain of HSP90 chaperone/DNA topoisomerase II/histidine kinase"/>
    <property type="match status" value="1"/>
</dbReference>
<evidence type="ECO:0000259" key="17">
    <source>
        <dbReference type="PROSITE" id="PS50851"/>
    </source>
</evidence>
<dbReference type="InterPro" id="IPR011006">
    <property type="entry name" value="CheY-like_superfamily"/>
</dbReference>
<keyword evidence="5 13" id="KW-0597">Phosphoprotein</keyword>
<dbReference type="PROSITE" id="PS50851">
    <property type="entry name" value="CHEW"/>
    <property type="match status" value="1"/>
</dbReference>
<accession>A0A1Y6BUH0</accession>
<feature type="region of interest" description="Disordered" evidence="14">
    <location>
        <begin position="846"/>
        <end position="866"/>
    </location>
</feature>
<dbReference type="SMART" id="SM01231">
    <property type="entry name" value="H-kinase_dim"/>
    <property type="match status" value="1"/>
</dbReference>